<dbReference type="AlphaFoldDB" id="A0A0K6H375"/>
<organism evidence="1 2">
    <name type="scientific">Gulbenkiania indica</name>
    <dbReference type="NCBI Taxonomy" id="375574"/>
    <lineage>
        <taxon>Bacteria</taxon>
        <taxon>Pseudomonadati</taxon>
        <taxon>Pseudomonadota</taxon>
        <taxon>Betaproteobacteria</taxon>
        <taxon>Neisseriales</taxon>
        <taxon>Chromobacteriaceae</taxon>
        <taxon>Gulbenkiania</taxon>
    </lineage>
</organism>
<gene>
    <name evidence="1" type="ORF">Ga0061063_2344</name>
</gene>
<sequence length="413" mass="45814">MSVTRHLEVIAPAYLEKFSCLGPTCPDTCCYGWQVPVEHESYLKLMRLQDDPLKPLVKQALVRGPGKPGSDNFGMLKLGATREQPCALLSESGLCQLHATHGETMLPDVCSSYPRASKAVDGVMDQFASPSCPEVARLLVEDVDALDLRTSQQPVRKYVEFRTTSMTPETMERLRSFFLGCMGATQLPVWQRLALQLLVAEAVEGCTGLDTSKDAQIGAVLDEWEGLLATGEALALLQDLPRHDLLHLKVLAAASRIRAELPFNRTRYLELLEEALQGLGVREDGGGAKADALVCERFAGTALTWEIDQALGRVLLNHCYTQHYPLGMPAGKMVREVVLHYLMLRFVAVGLTSARGRPLSHAELTELVYLFYRAQVHMPEYLSRCMAAFEGHGLQRTEHWLLLLPAEIFSEKP</sequence>
<dbReference type="OrthoDB" id="86584at2"/>
<name>A0A0K6H375_9NEIS</name>
<dbReference type="EMBL" id="CYHA01000005">
    <property type="protein sequence ID" value="CUA85276.1"/>
    <property type="molecule type" value="Genomic_DNA"/>
</dbReference>
<dbReference type="NCBIfam" id="NF038110">
    <property type="entry name" value="Lys_methyl_FliB"/>
    <property type="match status" value="1"/>
</dbReference>
<evidence type="ECO:0008006" key="3">
    <source>
        <dbReference type="Google" id="ProtNLM"/>
    </source>
</evidence>
<accession>A0A0K6H375</accession>
<reference evidence="2" key="1">
    <citation type="submission" date="2015-08" db="EMBL/GenBank/DDBJ databases">
        <authorList>
            <person name="Varghese N."/>
        </authorList>
    </citation>
    <scope>NUCLEOTIDE SEQUENCE [LARGE SCALE GENOMIC DNA]</scope>
    <source>
        <strain evidence="2">DSM 17901</strain>
    </source>
</reference>
<dbReference type="RefSeq" id="WP_141656743.1">
    <property type="nucleotide sequence ID" value="NZ_CYHA01000005.1"/>
</dbReference>
<dbReference type="Proteomes" id="UP000243535">
    <property type="component" value="Unassembled WGS sequence"/>
</dbReference>
<keyword evidence="2" id="KW-1185">Reference proteome</keyword>
<evidence type="ECO:0000313" key="1">
    <source>
        <dbReference type="EMBL" id="CUA85276.1"/>
    </source>
</evidence>
<dbReference type="STRING" id="375574.GCA_001418035_02129"/>
<evidence type="ECO:0000313" key="2">
    <source>
        <dbReference type="Proteomes" id="UP000243535"/>
    </source>
</evidence>
<proteinExistence type="predicted"/>
<protein>
    <recommendedName>
        <fullName evidence="3">Lysine-N-methylase</fullName>
    </recommendedName>
</protein>